<keyword evidence="2" id="KW-1185">Reference proteome</keyword>
<organism evidence="1 2">
    <name type="scientific">Panicum virgatum</name>
    <name type="common">Blackwell switchgrass</name>
    <dbReference type="NCBI Taxonomy" id="38727"/>
    <lineage>
        <taxon>Eukaryota</taxon>
        <taxon>Viridiplantae</taxon>
        <taxon>Streptophyta</taxon>
        <taxon>Embryophyta</taxon>
        <taxon>Tracheophyta</taxon>
        <taxon>Spermatophyta</taxon>
        <taxon>Magnoliopsida</taxon>
        <taxon>Liliopsida</taxon>
        <taxon>Poales</taxon>
        <taxon>Poaceae</taxon>
        <taxon>PACMAD clade</taxon>
        <taxon>Panicoideae</taxon>
        <taxon>Panicodae</taxon>
        <taxon>Paniceae</taxon>
        <taxon>Panicinae</taxon>
        <taxon>Panicum</taxon>
        <taxon>Panicum sect. Hiantes</taxon>
    </lineage>
</organism>
<name>A0A8T0UST3_PANVG</name>
<gene>
    <name evidence="1" type="ORF">PVAP13_3KG189327</name>
</gene>
<evidence type="ECO:0000313" key="1">
    <source>
        <dbReference type="EMBL" id="KAG2625115.1"/>
    </source>
</evidence>
<dbReference type="Proteomes" id="UP000823388">
    <property type="component" value="Chromosome 3K"/>
</dbReference>
<protein>
    <submittedName>
        <fullName evidence="1">Uncharacterized protein</fullName>
    </submittedName>
</protein>
<reference evidence="1" key="1">
    <citation type="submission" date="2020-05" db="EMBL/GenBank/DDBJ databases">
        <title>WGS assembly of Panicum virgatum.</title>
        <authorList>
            <person name="Lovell J.T."/>
            <person name="Jenkins J."/>
            <person name="Shu S."/>
            <person name="Juenger T.E."/>
            <person name="Schmutz J."/>
        </authorList>
    </citation>
    <scope>NUCLEOTIDE SEQUENCE</scope>
    <source>
        <strain evidence="1">AP13</strain>
    </source>
</reference>
<dbReference type="AlphaFoldDB" id="A0A8T0UST3"/>
<comment type="caution">
    <text evidence="1">The sequence shown here is derived from an EMBL/GenBank/DDBJ whole genome shotgun (WGS) entry which is preliminary data.</text>
</comment>
<sequence>MCLIALLEFDASDGFRIKVTFVHKQLHALHSYRNAINAENRPPVQQQLQIRSPMWHHFTSHRVTGEHAAL</sequence>
<proteinExistence type="predicted"/>
<accession>A0A8T0UST3</accession>
<evidence type="ECO:0000313" key="2">
    <source>
        <dbReference type="Proteomes" id="UP000823388"/>
    </source>
</evidence>
<dbReference type="EMBL" id="CM029041">
    <property type="protein sequence ID" value="KAG2625115.1"/>
    <property type="molecule type" value="Genomic_DNA"/>
</dbReference>